<feature type="transmembrane region" description="Helical" evidence="4">
    <location>
        <begin position="1514"/>
        <end position="1534"/>
    </location>
</feature>
<evidence type="ECO:0000256" key="1">
    <source>
        <dbReference type="PROSITE-ProRule" id="PRU00023"/>
    </source>
</evidence>
<dbReference type="PANTHER" id="PTHR24121">
    <property type="entry name" value="NO MECHANORECEPTOR POTENTIAL C, ISOFORM D-RELATED"/>
    <property type="match status" value="1"/>
</dbReference>
<feature type="transmembrane region" description="Helical" evidence="4">
    <location>
        <begin position="1332"/>
        <end position="1350"/>
    </location>
</feature>
<organism evidence="5 6">
    <name type="scientific">Macrostomum lignano</name>
    <dbReference type="NCBI Taxonomy" id="282301"/>
    <lineage>
        <taxon>Eukaryota</taxon>
        <taxon>Metazoa</taxon>
        <taxon>Spiralia</taxon>
        <taxon>Lophotrochozoa</taxon>
        <taxon>Platyhelminthes</taxon>
        <taxon>Rhabditophora</taxon>
        <taxon>Macrostomorpha</taxon>
        <taxon>Macrostomida</taxon>
        <taxon>Macrostomidae</taxon>
        <taxon>Macrostomum</taxon>
    </lineage>
</organism>
<feature type="compositionally biased region" description="Low complexity" evidence="3">
    <location>
        <begin position="1928"/>
        <end position="1949"/>
    </location>
</feature>
<dbReference type="InterPro" id="IPR036770">
    <property type="entry name" value="Ankyrin_rpt-contain_sf"/>
</dbReference>
<accession>A0A267H746</accession>
<feature type="region of interest" description="Disordered" evidence="3">
    <location>
        <begin position="1783"/>
        <end position="1841"/>
    </location>
</feature>
<keyword evidence="1" id="KW-0040">ANK repeat</keyword>
<protein>
    <submittedName>
        <fullName evidence="5">Uncharacterized protein</fullName>
    </submittedName>
</protein>
<proteinExistence type="predicted"/>
<feature type="transmembrane region" description="Helical" evidence="4">
    <location>
        <begin position="1560"/>
        <end position="1583"/>
    </location>
</feature>
<dbReference type="InterPro" id="IPR002110">
    <property type="entry name" value="Ankyrin_rpt"/>
</dbReference>
<dbReference type="PANTHER" id="PTHR24121:SF21">
    <property type="entry name" value="ANKYRIN REPEAT FAMILY PROTEIN"/>
    <property type="match status" value="1"/>
</dbReference>
<sequence length="1968" mass="222548">MRLYDKLLQAIQSKDENTQNSLCDKIRSGLQTATIKCDPEVTHAVLTAAKDEDLTVLRFLLTRLGADCLSVRNPENDTIVHIAARLQGVLTGPAALELMVEHLGIDCLRLEGCKSRKALHCAAWNRNSPAALFWLLDRLEQRDFIDDADDENFTALQYVFAIQDTRTLQVLAERDNGRYLRVKGEANKTAFHMVAMNEDNSEALMWLIDTQENPDDFLMPDANGDTPVHLAFWKQDASAVKALVEKLGFDCLSLQGENGRTAVHYATLNERNHGPLLWLLENQQSDMFCNADGNGDTAIHLAFWKQCGRTINELVSSLGIDCLKQRGERGRTAGHYAALNERSSSALLWIIETQDQSILLTPDAQGDCAFHLAFWKQDAHVAIALIEKLGRGCLKLPGGKYKRTAAHYAALNERSASALLYLIENHESHLFHAVDAEETTPLHWAFRNQTAEVVARLVSKAGWGRLRSQIDNKQTAAHFAALNERSPSAFYWLLDTLEPEIFLTSIERTSTAMHYAFKVQTVDTVQRLVGILGTDCLALKGFKGRTAVHYAALNERSPSAIQWLIDNLDMHAFTVPDNNGDTPVHFAFLKQNDKVAELLLEKLGLECLSLPGGKYRRTIAHYAADNERSPAALLWLVDNHDPSLFLSRDTDEATALHIALLKQDVSTVAKLVNKVGNAALTLRGYRNRTCAHYAARNERSEGMLAYLFDHVKDSAAILEVLKSTDDDGRTCLHVCTLNRAHGVPMFERIYPLFGKSDKFDALKMVDKDGRNPLFVACLAKNFNFFHARYIDLDEHQCIDKDGNTLLHALFLVLDPRVRFSFSVGQLADVAEQLIKAGVDFTSENKAMRNCLLASELDENNLKSILKRISQPELKKAFSKLQRNSNGLHAIHVFCSRYSIMNLQTPLCQLCDLSLPQLLSIGVNEGPTKGATCLHFACEAGHKENISYLLSQGLKLEDYTTSNQTCVDYACQSGKLPTLCEVAVSSGVDLSEILRLVDPTRRALPLPDRQSAINLLNLFSDLSLRTNIERNRSSRRMVDTAGNQASPSEAPEVLILYRALELDSSQMLRSLIVAGFAAEDMRDQVINYILMRKEDESEAQQRRSFKDLDKFRMLSEDFVEHLTLIECAIFFEKPKLLSDLMLLPQFDIIPETLRLLIHLRPKVELMRNEQLKRVRDKALNVVVNVLENLCVNAHATERRLLFKYLTANFTDEKNVLGPKFPGPVPMIADDDAEETDSDDDELEAEGKAIRKHKRHSRQAKRLEERNKNENRNFMSVMDMVEMLDCDDLYATECISQLVDRQWRKPPPLPWDQGVQVQCNVLNKRSKVSIQQRFGIYMTFYLVFLAYFAWYVTDFKWNLEHPAADIILLAYALSLTLQEVDNILNKSAIMDVYIRHKRLRVPLYFTDLFNYFDISGFSLMWAGVVLKLLGRVVDASLYRSCQVILSTSFLLLGFRFVALLSYFRVTGPKICILKSLIFKDLLPFVLIMFVLIYSFGVFFFNLLFPAFADARDEQSLTLIFTLPVSLMFGLFENTLFTSCNSSKEATGLGCADLGGNNAYNGILIFFYLLIVNLVMWNLLIALFTYTVSQMATKANGLWRKNQFELLQEFSEISPIPPPLSFPYYAWKLLRRCPCFREVPRLPTEEEAEKQQQSVWWQNQSKFANYPAAYRRFLTYQAEQLRQCRAQLRRSVEGHRGDADALKAHMENEIAENGEEVCRDLREHINSLETELKGQLTRLESDASFGVERLETEIYEQRQKLANLELQMKHLLLLLGGKPKEIPVVSKPDIVRVQPEAPRPVTDTHVQPEAQQQQQREQDQRSSFSSPEVTLPAPDTSVNSSYAQPTVLPKDQDALHVHFVETAATSTVQDKQQNHVDSPAPPATSTLKQRSSIRVKPELPSPDQSDGLHAEHISLLKWEKTRAHYHDMSTASVGRQSSQRGSSSSGAAASRWRGQDDKAREESADSRCSIL</sequence>
<keyword evidence="2" id="KW-0175">Coiled coil</keyword>
<evidence type="ECO:0000256" key="4">
    <source>
        <dbReference type="SAM" id="Phobius"/>
    </source>
</evidence>
<dbReference type="EMBL" id="NIVC01000029">
    <property type="protein sequence ID" value="PAA93362.1"/>
    <property type="molecule type" value="Genomic_DNA"/>
</dbReference>
<evidence type="ECO:0000313" key="6">
    <source>
        <dbReference type="Proteomes" id="UP000215902"/>
    </source>
</evidence>
<dbReference type="OrthoDB" id="10258888at2759"/>
<feature type="coiled-coil region" evidence="2">
    <location>
        <begin position="1708"/>
        <end position="1764"/>
    </location>
</feature>
<feature type="region of interest" description="Disordered" evidence="3">
    <location>
        <begin position="1924"/>
        <end position="1968"/>
    </location>
</feature>
<feature type="transmembrane region" description="Helical" evidence="4">
    <location>
        <begin position="1481"/>
        <end position="1502"/>
    </location>
</feature>
<evidence type="ECO:0000256" key="3">
    <source>
        <dbReference type="SAM" id="MobiDB-lite"/>
    </source>
</evidence>
<dbReference type="PROSITE" id="PS50297">
    <property type="entry name" value="ANK_REP_REGION"/>
    <property type="match status" value="2"/>
</dbReference>
<keyword evidence="4" id="KW-1133">Transmembrane helix</keyword>
<feature type="repeat" description="ANK" evidence="1">
    <location>
        <begin position="928"/>
        <end position="960"/>
    </location>
</feature>
<feature type="transmembrane region" description="Helical" evidence="4">
    <location>
        <begin position="1439"/>
        <end position="1461"/>
    </location>
</feature>
<feature type="compositionally biased region" description="Basic and acidic residues" evidence="3">
    <location>
        <begin position="1950"/>
        <end position="1962"/>
    </location>
</feature>
<evidence type="ECO:0000313" key="5">
    <source>
        <dbReference type="EMBL" id="PAA93362.1"/>
    </source>
</evidence>
<reference evidence="5 6" key="1">
    <citation type="submission" date="2017-06" db="EMBL/GenBank/DDBJ databases">
        <title>A platform for efficient transgenesis in Macrostomum lignano, a flatworm model organism for stem cell research.</title>
        <authorList>
            <person name="Berezikov E."/>
        </authorList>
    </citation>
    <scope>NUCLEOTIDE SEQUENCE [LARGE SCALE GENOMIC DNA]</scope>
    <source>
        <strain evidence="5">DV1</strain>
        <tissue evidence="5">Whole organism</tissue>
    </source>
</reference>
<keyword evidence="4" id="KW-0472">Membrane</keyword>
<feature type="transmembrane region" description="Helical" evidence="4">
    <location>
        <begin position="1406"/>
        <end position="1427"/>
    </location>
</feature>
<comment type="caution">
    <text evidence="5">The sequence shown here is derived from an EMBL/GenBank/DDBJ whole genome shotgun (WGS) entry which is preliminary data.</text>
</comment>
<keyword evidence="6" id="KW-1185">Reference proteome</keyword>
<dbReference type="SMART" id="SM00248">
    <property type="entry name" value="ANK"/>
    <property type="match status" value="20"/>
</dbReference>
<feature type="region of interest" description="Disordered" evidence="3">
    <location>
        <begin position="1862"/>
        <end position="1905"/>
    </location>
</feature>
<feature type="compositionally biased region" description="Polar residues" evidence="3">
    <location>
        <begin position="1880"/>
        <end position="1889"/>
    </location>
</feature>
<keyword evidence="4" id="KW-0812">Transmembrane</keyword>
<feature type="repeat" description="ANK" evidence="1">
    <location>
        <begin position="579"/>
        <end position="602"/>
    </location>
</feature>
<dbReference type="Gene3D" id="1.25.40.20">
    <property type="entry name" value="Ankyrin repeat-containing domain"/>
    <property type="match status" value="4"/>
</dbReference>
<dbReference type="SUPFAM" id="SSF48403">
    <property type="entry name" value="Ankyrin repeat"/>
    <property type="match status" value="4"/>
</dbReference>
<name>A0A267H746_9PLAT</name>
<dbReference type="Proteomes" id="UP000215902">
    <property type="component" value="Unassembled WGS sequence"/>
</dbReference>
<gene>
    <name evidence="5" type="ORF">BOX15_Mlig023275g2</name>
</gene>
<dbReference type="PROSITE" id="PS50088">
    <property type="entry name" value="ANK_REPEAT"/>
    <property type="match status" value="2"/>
</dbReference>
<dbReference type="Pfam" id="PF12796">
    <property type="entry name" value="Ank_2"/>
    <property type="match status" value="3"/>
</dbReference>
<evidence type="ECO:0000256" key="2">
    <source>
        <dbReference type="SAM" id="Coils"/>
    </source>
</evidence>